<keyword evidence="2" id="KW-1185">Reference proteome</keyword>
<sequence length="119" mass="13160">MSRRDTTDSNARSYALFSKKYKTIYQGGVTTDEVVHGPSQGQLADRGEHPKSITSKKHNILRVQSNTWDFCIGNVLNGIGCTSVLCDKARAHLNLIIAELNIIGTNPINRTSPLMFILD</sequence>
<evidence type="ECO:0000313" key="1">
    <source>
        <dbReference type="EMBL" id="KAI4387188.1"/>
    </source>
</evidence>
<organism evidence="1 2">
    <name type="scientific">Melastoma candidum</name>
    <dbReference type="NCBI Taxonomy" id="119954"/>
    <lineage>
        <taxon>Eukaryota</taxon>
        <taxon>Viridiplantae</taxon>
        <taxon>Streptophyta</taxon>
        <taxon>Embryophyta</taxon>
        <taxon>Tracheophyta</taxon>
        <taxon>Spermatophyta</taxon>
        <taxon>Magnoliopsida</taxon>
        <taxon>eudicotyledons</taxon>
        <taxon>Gunneridae</taxon>
        <taxon>Pentapetalae</taxon>
        <taxon>rosids</taxon>
        <taxon>malvids</taxon>
        <taxon>Myrtales</taxon>
        <taxon>Melastomataceae</taxon>
        <taxon>Melastomatoideae</taxon>
        <taxon>Melastomateae</taxon>
        <taxon>Melastoma</taxon>
    </lineage>
</organism>
<comment type="caution">
    <text evidence="1">The sequence shown here is derived from an EMBL/GenBank/DDBJ whole genome shotgun (WGS) entry which is preliminary data.</text>
</comment>
<gene>
    <name evidence="1" type="ORF">MLD38_005037</name>
</gene>
<evidence type="ECO:0000313" key="2">
    <source>
        <dbReference type="Proteomes" id="UP001057402"/>
    </source>
</evidence>
<protein>
    <submittedName>
        <fullName evidence="1">Uncharacterized protein</fullName>
    </submittedName>
</protein>
<dbReference type="Proteomes" id="UP001057402">
    <property type="component" value="Chromosome 2"/>
</dbReference>
<name>A0ACB9S958_9MYRT</name>
<accession>A0ACB9S958</accession>
<proteinExistence type="predicted"/>
<reference evidence="2" key="1">
    <citation type="journal article" date="2023" name="Front. Plant Sci.">
        <title>Chromosomal-level genome assembly of Melastoma candidum provides insights into trichome evolution.</title>
        <authorList>
            <person name="Zhong Y."/>
            <person name="Wu W."/>
            <person name="Sun C."/>
            <person name="Zou P."/>
            <person name="Liu Y."/>
            <person name="Dai S."/>
            <person name="Zhou R."/>
        </authorList>
    </citation>
    <scope>NUCLEOTIDE SEQUENCE [LARGE SCALE GENOMIC DNA]</scope>
</reference>
<dbReference type="EMBL" id="CM042881">
    <property type="protein sequence ID" value="KAI4387188.1"/>
    <property type="molecule type" value="Genomic_DNA"/>
</dbReference>